<dbReference type="SUPFAM" id="SSF56601">
    <property type="entry name" value="beta-lactamase/transpeptidase-like"/>
    <property type="match status" value="1"/>
</dbReference>
<feature type="chain" id="PRO_5040871230" evidence="3">
    <location>
        <begin position="25"/>
        <end position="491"/>
    </location>
</feature>
<dbReference type="GO" id="GO:0006508">
    <property type="term" value="P:proteolysis"/>
    <property type="evidence" value="ECO:0007669"/>
    <property type="project" value="InterPro"/>
</dbReference>
<keyword evidence="3" id="KW-0732">Signal</keyword>
<dbReference type="GO" id="GO:0009002">
    <property type="term" value="F:serine-type D-Ala-D-Ala carboxypeptidase activity"/>
    <property type="evidence" value="ECO:0007669"/>
    <property type="project" value="UniProtKB-EC"/>
</dbReference>
<sequence>MKNSLFAEIALILSSLIVVIPAQAQSDRLCPAQMQKEVEKIAQSPKLNHSRIGVFIQTNETKSQILASLDSDRYFIPASNTKLFVTATALKTLGADYRFATRLMSHNLPNDRGEIDNGLWLVASGDPSLQSATGLKSLVTQLKNKGVKQINGGIWTLTARKGAEIGDNWEWGDLQEYYGAKASPFTINENALDWVVSPSAIGKPAIFAWEEPNFANDWRVDNQSITVGADEVSTLQVIRPYGQKVAIITGQVPEKSEPELGGVAIPDPEANLLALLHQELIAQGITISLDSNSNHNSNQAQKLPPIQDLAIALSPPLSELISITNKNSNNLYAELLLRALGDRFHEVLPDDSVSGGLLAVNKYLQSINIPPDNALLVDGSGLSRRNLTTPKTIVQLLQSMASDRHFRRSLAIAGVDGSLTNRFKNTDAQGLIQAKTGGLTGAVALSGYASPPHYREVIFSIIINNSNLPSKELKQYIDAIALLLTRLETCE</sequence>
<dbReference type="InterPro" id="IPR012338">
    <property type="entry name" value="Beta-lactam/transpept-like"/>
</dbReference>
<evidence type="ECO:0000256" key="1">
    <source>
        <dbReference type="ARBA" id="ARBA00006096"/>
    </source>
</evidence>
<dbReference type="InterPro" id="IPR000667">
    <property type="entry name" value="Peptidase_S13"/>
</dbReference>
<dbReference type="Gene3D" id="3.40.710.10">
    <property type="entry name" value="DD-peptidase/beta-lactamase superfamily"/>
    <property type="match status" value="2"/>
</dbReference>
<keyword evidence="5" id="KW-1185">Reference proteome</keyword>
<keyword evidence="2 4" id="KW-0378">Hydrolase</keyword>
<reference evidence="4" key="1">
    <citation type="submission" date="2019-05" db="EMBL/GenBank/DDBJ databases">
        <title>Whole genome sequencing of Pseudanabaena catenata USMAC16.</title>
        <authorList>
            <person name="Khan Z."/>
            <person name="Omar W.M."/>
            <person name="Convey P."/>
            <person name="Merican F."/>
            <person name="Najimudin N."/>
        </authorList>
    </citation>
    <scope>NUCLEOTIDE SEQUENCE</scope>
    <source>
        <strain evidence="4">USMAC16</strain>
    </source>
</reference>
<organism evidence="4 5">
    <name type="scientific">Pseudanabaena catenata USMAC16</name>
    <dbReference type="NCBI Taxonomy" id="1855837"/>
    <lineage>
        <taxon>Bacteria</taxon>
        <taxon>Bacillati</taxon>
        <taxon>Cyanobacteriota</taxon>
        <taxon>Cyanophyceae</taxon>
        <taxon>Pseudanabaenales</taxon>
        <taxon>Pseudanabaenaceae</taxon>
        <taxon>Pseudanabaena</taxon>
    </lineage>
</organism>
<proteinExistence type="inferred from homology"/>
<gene>
    <name evidence="4" type="primary">dacB</name>
    <name evidence="4" type="ORF">FEV09_19925</name>
</gene>
<dbReference type="AlphaFoldDB" id="A0A9X4RJ79"/>
<evidence type="ECO:0000256" key="3">
    <source>
        <dbReference type="SAM" id="SignalP"/>
    </source>
</evidence>
<dbReference type="NCBIfam" id="TIGR00666">
    <property type="entry name" value="PBP4"/>
    <property type="match status" value="1"/>
</dbReference>
<protein>
    <submittedName>
        <fullName evidence="4">D-alanyl-D-alanine carboxypeptidase/D-alanyl-D-alanine-endopeptidase</fullName>
        <ecNumber evidence="4">3.4.16.4</ecNumber>
    </submittedName>
</protein>
<evidence type="ECO:0000256" key="2">
    <source>
        <dbReference type="ARBA" id="ARBA00022801"/>
    </source>
</evidence>
<dbReference type="Pfam" id="PF02113">
    <property type="entry name" value="Peptidase_S13"/>
    <property type="match status" value="1"/>
</dbReference>
<comment type="caution">
    <text evidence="4">The sequence shown here is derived from an EMBL/GenBank/DDBJ whole genome shotgun (WGS) entry which is preliminary data.</text>
</comment>
<dbReference type="Gene3D" id="3.50.80.20">
    <property type="entry name" value="D-Ala-D-Ala carboxypeptidase C, peptidase S13"/>
    <property type="match status" value="1"/>
</dbReference>
<dbReference type="PANTHER" id="PTHR30023:SF0">
    <property type="entry name" value="PENICILLIN-SENSITIVE CARBOXYPEPTIDASE A"/>
    <property type="match status" value="1"/>
</dbReference>
<comment type="similarity">
    <text evidence="1">Belongs to the peptidase S13 family.</text>
</comment>
<keyword evidence="4" id="KW-0121">Carboxypeptidase</keyword>
<accession>A0A9X4RJ79</accession>
<dbReference type="EC" id="3.4.16.4" evidence="4"/>
<name>A0A9X4RJ79_9CYAN</name>
<feature type="signal peptide" evidence="3">
    <location>
        <begin position="1"/>
        <end position="24"/>
    </location>
</feature>
<keyword evidence="4" id="KW-0645">Protease</keyword>
<dbReference type="GO" id="GO:0000270">
    <property type="term" value="P:peptidoglycan metabolic process"/>
    <property type="evidence" value="ECO:0007669"/>
    <property type="project" value="TreeGrafter"/>
</dbReference>
<evidence type="ECO:0000313" key="4">
    <source>
        <dbReference type="EMBL" id="MDG3496813.1"/>
    </source>
</evidence>
<dbReference type="RefSeq" id="WP_040689617.1">
    <property type="nucleotide sequence ID" value="NZ_VBTY01000232.1"/>
</dbReference>
<dbReference type="Proteomes" id="UP001152872">
    <property type="component" value="Unassembled WGS sequence"/>
</dbReference>
<dbReference type="PRINTS" id="PR00922">
    <property type="entry name" value="DADACBPTASE3"/>
</dbReference>
<evidence type="ECO:0000313" key="5">
    <source>
        <dbReference type="Proteomes" id="UP001152872"/>
    </source>
</evidence>
<dbReference type="PANTHER" id="PTHR30023">
    <property type="entry name" value="D-ALANYL-D-ALANINE CARBOXYPEPTIDASE"/>
    <property type="match status" value="1"/>
</dbReference>
<dbReference type="EMBL" id="VBTY01000232">
    <property type="protein sequence ID" value="MDG3496813.1"/>
    <property type="molecule type" value="Genomic_DNA"/>
</dbReference>